<dbReference type="EMBL" id="CAMGYJ010000009">
    <property type="protein sequence ID" value="CAI0476035.1"/>
    <property type="molecule type" value="Genomic_DNA"/>
</dbReference>
<evidence type="ECO:0000313" key="3">
    <source>
        <dbReference type="Proteomes" id="UP001154282"/>
    </source>
</evidence>
<dbReference type="EMBL" id="CAMGYJ010000009">
    <property type="protein sequence ID" value="CAI0475927.1"/>
    <property type="molecule type" value="Genomic_DNA"/>
</dbReference>
<name>A0AAV0PXK3_9ROSI</name>
<protein>
    <submittedName>
        <fullName evidence="1">Uncharacterized protein</fullName>
    </submittedName>
</protein>
<accession>A0AAV0PXK3</accession>
<dbReference type="EMBL" id="CAMGYJ010000009">
    <property type="protein sequence ID" value="CAI0476036.1"/>
    <property type="molecule type" value="Genomic_DNA"/>
</dbReference>
<dbReference type="AlphaFoldDB" id="A0AAV0PXK3"/>
<keyword evidence="3" id="KW-1185">Reference proteome</keyword>
<organism evidence="1 3">
    <name type="scientific">Linum tenue</name>
    <dbReference type="NCBI Taxonomy" id="586396"/>
    <lineage>
        <taxon>Eukaryota</taxon>
        <taxon>Viridiplantae</taxon>
        <taxon>Streptophyta</taxon>
        <taxon>Embryophyta</taxon>
        <taxon>Tracheophyta</taxon>
        <taxon>Spermatophyta</taxon>
        <taxon>Magnoliopsida</taxon>
        <taxon>eudicotyledons</taxon>
        <taxon>Gunneridae</taxon>
        <taxon>Pentapetalae</taxon>
        <taxon>rosids</taxon>
        <taxon>fabids</taxon>
        <taxon>Malpighiales</taxon>
        <taxon>Linaceae</taxon>
        <taxon>Linum</taxon>
    </lineage>
</organism>
<evidence type="ECO:0000313" key="2">
    <source>
        <dbReference type="EMBL" id="CAI0476035.1"/>
    </source>
</evidence>
<dbReference type="EMBL" id="CAMGYJ010000009">
    <property type="protein sequence ID" value="CAI0475926.1"/>
    <property type="molecule type" value="Genomic_DNA"/>
</dbReference>
<proteinExistence type="predicted"/>
<reference evidence="1" key="1">
    <citation type="submission" date="2022-08" db="EMBL/GenBank/DDBJ databases">
        <authorList>
            <person name="Gutierrez-Valencia J."/>
        </authorList>
    </citation>
    <scope>NUCLEOTIDE SEQUENCE</scope>
</reference>
<comment type="caution">
    <text evidence="1">The sequence shown here is derived from an EMBL/GenBank/DDBJ whole genome shotgun (WGS) entry which is preliminary data.</text>
</comment>
<evidence type="ECO:0000313" key="1">
    <source>
        <dbReference type="EMBL" id="CAI0475927.1"/>
    </source>
</evidence>
<gene>
    <name evidence="1" type="ORF">LITE_LOCUS40576</name>
    <name evidence="2" type="ORF">LITE_LOCUS40614</name>
</gene>
<sequence>MLALSLYMFMDFQPFGFPIGKAIAMERVVSGLNNSKDRL</sequence>
<dbReference type="Proteomes" id="UP001154282">
    <property type="component" value="Unassembled WGS sequence"/>
</dbReference>